<keyword evidence="2" id="KW-0349">Heme</keyword>
<dbReference type="SUPFAM" id="SSF48264">
    <property type="entry name" value="Cytochrome P450"/>
    <property type="match status" value="1"/>
</dbReference>
<keyword evidence="2" id="KW-0408">Iron</keyword>
<dbReference type="PANTHER" id="PTHR46696">
    <property type="entry name" value="P450, PUTATIVE (EUROFUNG)-RELATED"/>
    <property type="match status" value="1"/>
</dbReference>
<keyword evidence="2" id="KW-0479">Metal-binding</keyword>
<sequence>MTGMALRWATRHGLMRAGIARAARSGDQLAGFFVDPAVRADPYPFYDSVRKAGRLVRGQLMWATAHHDAVSAVLRSDAFGVGAAEQGLSGPLGPVWRLAWRNSPIGPVDPPSMLVVNPPDHTRYRRLVAKVFTARAIEGLRPKIEETCDELLADRPADLVAGYASLLPVTIIAEILGVPTRMRRQFLAWGAAAAPTLDIGLTFRQYRQTEINIRHVNAWLRGHFERLRRQPGDDLLSRLVHLEGEQLTDDELLATAGLLLAAGFETTVNLLGTGAALLMRHPGQREVLEAEPHRWPNAVEEMLRYDAPVQSTARVCRRPVEIAGVHFRPGHVVVPMIGGANRDPAAFDDPDRFDVTRGNARDHLSFSAGVHYCLGAALARLEGEIGLRMLFERYPGLTVDGTPHRRTTRVLRGFESLPVTV</sequence>
<evidence type="ECO:0000256" key="2">
    <source>
        <dbReference type="RuleBase" id="RU000461"/>
    </source>
</evidence>
<evidence type="ECO:0000313" key="3">
    <source>
        <dbReference type="EMBL" id="UWP78668.1"/>
    </source>
</evidence>
<dbReference type="Gene3D" id="1.10.630.10">
    <property type="entry name" value="Cytochrome P450"/>
    <property type="match status" value="1"/>
</dbReference>
<organism evidence="3 4">
    <name type="scientific">Dactylosporangium fulvum</name>
    <dbReference type="NCBI Taxonomy" id="53359"/>
    <lineage>
        <taxon>Bacteria</taxon>
        <taxon>Bacillati</taxon>
        <taxon>Actinomycetota</taxon>
        <taxon>Actinomycetes</taxon>
        <taxon>Micromonosporales</taxon>
        <taxon>Micromonosporaceae</taxon>
        <taxon>Dactylosporangium</taxon>
    </lineage>
</organism>
<dbReference type="CDD" id="cd20625">
    <property type="entry name" value="CYP164-like"/>
    <property type="match status" value="1"/>
</dbReference>
<proteinExistence type="inferred from homology"/>
<gene>
    <name evidence="3" type="ORF">Dfulv_26180</name>
</gene>
<name>A0ABY5VM79_9ACTN</name>
<keyword evidence="4" id="KW-1185">Reference proteome</keyword>
<keyword evidence="2" id="KW-0503">Monooxygenase</keyword>
<evidence type="ECO:0000313" key="4">
    <source>
        <dbReference type="Proteomes" id="UP001059617"/>
    </source>
</evidence>
<reference evidence="3" key="2">
    <citation type="submission" date="2022-09" db="EMBL/GenBank/DDBJ databases">
        <title>Biosynthetic gene clusters of Dactylosporangioum fulvum.</title>
        <authorList>
            <person name="Caradec T."/>
        </authorList>
    </citation>
    <scope>NUCLEOTIDE SEQUENCE</scope>
    <source>
        <strain evidence="3">NRRL B-16292</strain>
    </source>
</reference>
<keyword evidence="2" id="KW-0560">Oxidoreductase</keyword>
<comment type="similarity">
    <text evidence="1 2">Belongs to the cytochrome P450 family.</text>
</comment>
<reference evidence="3" key="1">
    <citation type="submission" date="2021-04" db="EMBL/GenBank/DDBJ databases">
        <authorList>
            <person name="Hartkoorn R.C."/>
            <person name="Beaudoing E."/>
            <person name="Hot D."/>
        </authorList>
    </citation>
    <scope>NUCLEOTIDE SEQUENCE</scope>
    <source>
        <strain evidence="3">NRRL B-16292</strain>
    </source>
</reference>
<dbReference type="Proteomes" id="UP001059617">
    <property type="component" value="Chromosome"/>
</dbReference>
<dbReference type="PRINTS" id="PR00359">
    <property type="entry name" value="BP450"/>
</dbReference>
<dbReference type="InterPro" id="IPR001128">
    <property type="entry name" value="Cyt_P450"/>
</dbReference>
<accession>A0ABY5VM79</accession>
<dbReference type="RefSeq" id="WP_259855978.1">
    <property type="nucleotide sequence ID" value="NZ_BAAAST010000041.1"/>
</dbReference>
<dbReference type="PANTHER" id="PTHR46696:SF4">
    <property type="entry name" value="BIOTIN BIOSYNTHESIS CYTOCHROME P450"/>
    <property type="match status" value="1"/>
</dbReference>
<dbReference type="EMBL" id="CP073720">
    <property type="protein sequence ID" value="UWP78668.1"/>
    <property type="molecule type" value="Genomic_DNA"/>
</dbReference>
<evidence type="ECO:0000256" key="1">
    <source>
        <dbReference type="ARBA" id="ARBA00010617"/>
    </source>
</evidence>
<dbReference type="Pfam" id="PF00067">
    <property type="entry name" value="p450"/>
    <property type="match status" value="1"/>
</dbReference>
<dbReference type="InterPro" id="IPR036396">
    <property type="entry name" value="Cyt_P450_sf"/>
</dbReference>
<dbReference type="PROSITE" id="PS00086">
    <property type="entry name" value="CYTOCHROME_P450"/>
    <property type="match status" value="1"/>
</dbReference>
<dbReference type="InterPro" id="IPR002397">
    <property type="entry name" value="Cyt_P450_B"/>
</dbReference>
<dbReference type="InterPro" id="IPR017972">
    <property type="entry name" value="Cyt_P450_CS"/>
</dbReference>
<protein>
    <submittedName>
        <fullName evidence="3">Cytochrome P450</fullName>
    </submittedName>
</protein>